<evidence type="ECO:0000313" key="2">
    <source>
        <dbReference type="Proteomes" id="UP001151295"/>
    </source>
</evidence>
<sequence length="279" mass="29949">MMKLVYVNAAAKAPVVSSVSQSTPNTPISRQQQAQVCLAVKCRPRPTTSTTRLAAQSPVIPSVLESKLSLLSKTSASDLATPTPLPTSSTTGNVYQITLAQLNKAIPDRQSDASCSSAAYPSECVPNSRAVAAINKALTKYGITKRGEAVAVIALMAFESNSWLYNINHWPGTPGQGTRNMQQYNFNKEYAQLLHPTEASQALSSSNPMASVLALVLNDDDSFGSGFWYLVKKASKYHNSGKLADGNQNDFQDYVVNGVGASWSNDRLTIWQSVDAALV</sequence>
<dbReference type="Proteomes" id="UP001151295">
    <property type="component" value="Unassembled WGS sequence"/>
</dbReference>
<evidence type="ECO:0008006" key="3">
    <source>
        <dbReference type="Google" id="ProtNLM"/>
    </source>
</evidence>
<gene>
    <name evidence="1" type="ORF">EDC05_005538</name>
</gene>
<keyword evidence="2" id="KW-1185">Reference proteome</keyword>
<name>A0ABQ8PFD7_9FUNG</name>
<accession>A0ABQ8PFD7</accession>
<protein>
    <recommendedName>
        <fullName evidence="3">Transglycosylase SLT domain-containing protein</fullName>
    </recommendedName>
</protein>
<reference evidence="1" key="1">
    <citation type="submission" date="2022-07" db="EMBL/GenBank/DDBJ databases">
        <title>Phylogenomic reconstructions and comparative analyses of Kickxellomycotina fungi.</title>
        <authorList>
            <person name="Reynolds N.K."/>
            <person name="Stajich J.E."/>
            <person name="Barry K."/>
            <person name="Grigoriev I.V."/>
            <person name="Crous P."/>
            <person name="Smith M.E."/>
        </authorList>
    </citation>
    <scope>NUCLEOTIDE SEQUENCE</scope>
    <source>
        <strain evidence="1">BCRC 34882</strain>
    </source>
</reference>
<dbReference type="EMBL" id="JANBQD010000108">
    <property type="protein sequence ID" value="KAJ1988024.1"/>
    <property type="molecule type" value="Genomic_DNA"/>
</dbReference>
<evidence type="ECO:0000313" key="1">
    <source>
        <dbReference type="EMBL" id="KAJ1988024.1"/>
    </source>
</evidence>
<organism evidence="1 2">
    <name type="scientific">Coemansia umbellata</name>
    <dbReference type="NCBI Taxonomy" id="1424467"/>
    <lineage>
        <taxon>Eukaryota</taxon>
        <taxon>Fungi</taxon>
        <taxon>Fungi incertae sedis</taxon>
        <taxon>Zoopagomycota</taxon>
        <taxon>Kickxellomycotina</taxon>
        <taxon>Kickxellomycetes</taxon>
        <taxon>Kickxellales</taxon>
        <taxon>Kickxellaceae</taxon>
        <taxon>Coemansia</taxon>
    </lineage>
</organism>
<proteinExistence type="predicted"/>
<comment type="caution">
    <text evidence="1">The sequence shown here is derived from an EMBL/GenBank/DDBJ whole genome shotgun (WGS) entry which is preliminary data.</text>
</comment>